<dbReference type="GeneID" id="93504256"/>
<keyword evidence="2 8" id="KW-1277">Toxin-antitoxin system</keyword>
<evidence type="ECO:0000256" key="3">
    <source>
        <dbReference type="ARBA" id="ARBA00022722"/>
    </source>
</evidence>
<dbReference type="Proteomes" id="UP001611263">
    <property type="component" value="Unassembled WGS sequence"/>
</dbReference>
<dbReference type="EC" id="3.1.-.-" evidence="8"/>
<dbReference type="Pfam" id="PF01850">
    <property type="entry name" value="PIN"/>
    <property type="match status" value="1"/>
</dbReference>
<keyword evidence="8" id="KW-0800">Toxin</keyword>
<keyword evidence="11" id="KW-1185">Reference proteome</keyword>
<keyword evidence="5 8" id="KW-0378">Hydrolase</keyword>
<keyword evidence="3 8" id="KW-0540">Nuclease</keyword>
<evidence type="ECO:0000256" key="5">
    <source>
        <dbReference type="ARBA" id="ARBA00022801"/>
    </source>
</evidence>
<sequence length="135" mass="15198">MIGYLLDTSALWHLFRNTGTAEQWREPVRVGAFRICEPTRAEFLFSAKGPAHRDALTDAVDELCVPTAVPKGVWRWVDAAQYKLTQQGQHRSAGVVDLVVCATAVHHGLTVLHTDNDFTTVSRVLPELREYDVRR</sequence>
<dbReference type="InterPro" id="IPR022907">
    <property type="entry name" value="VapC_family"/>
</dbReference>
<evidence type="ECO:0000313" key="10">
    <source>
        <dbReference type="EMBL" id="MFI1461113.1"/>
    </source>
</evidence>
<comment type="similarity">
    <text evidence="7 8">Belongs to the PINc/VapC protein family.</text>
</comment>
<proteinExistence type="inferred from homology"/>
<dbReference type="InterPro" id="IPR050556">
    <property type="entry name" value="Type_II_TA_system_RNase"/>
</dbReference>
<reference evidence="10 11" key="1">
    <citation type="submission" date="2024-10" db="EMBL/GenBank/DDBJ databases">
        <title>The Natural Products Discovery Center: Release of the First 8490 Sequenced Strains for Exploring Actinobacteria Biosynthetic Diversity.</title>
        <authorList>
            <person name="Kalkreuter E."/>
            <person name="Kautsar S.A."/>
            <person name="Yang D."/>
            <person name="Bader C.D."/>
            <person name="Teijaro C.N."/>
            <person name="Fluegel L."/>
            <person name="Davis C.M."/>
            <person name="Simpson J.R."/>
            <person name="Lauterbach L."/>
            <person name="Steele A.D."/>
            <person name="Gui C."/>
            <person name="Meng S."/>
            <person name="Li G."/>
            <person name="Viehrig K."/>
            <person name="Ye F."/>
            <person name="Su P."/>
            <person name="Kiefer A.F."/>
            <person name="Nichols A."/>
            <person name="Cepeda A.J."/>
            <person name="Yan W."/>
            <person name="Fan B."/>
            <person name="Jiang Y."/>
            <person name="Adhikari A."/>
            <person name="Zheng C.-J."/>
            <person name="Schuster L."/>
            <person name="Cowan T.M."/>
            <person name="Smanski M.J."/>
            <person name="Chevrette M.G."/>
            <person name="De Carvalho L.P.S."/>
            <person name="Shen B."/>
        </authorList>
    </citation>
    <scope>NUCLEOTIDE SEQUENCE [LARGE SCALE GENOMIC DNA]</scope>
    <source>
        <strain evidence="10 11">NPDC020568</strain>
    </source>
</reference>
<protein>
    <recommendedName>
        <fullName evidence="8">Ribonuclease VapC</fullName>
        <shortName evidence="8">RNase VapC</shortName>
        <ecNumber evidence="8">3.1.-.-</ecNumber>
    </recommendedName>
    <alternativeName>
        <fullName evidence="8">Toxin VapC</fullName>
    </alternativeName>
</protein>
<evidence type="ECO:0000256" key="2">
    <source>
        <dbReference type="ARBA" id="ARBA00022649"/>
    </source>
</evidence>
<evidence type="ECO:0000256" key="4">
    <source>
        <dbReference type="ARBA" id="ARBA00022723"/>
    </source>
</evidence>
<feature type="binding site" evidence="8">
    <location>
        <position position="7"/>
    </location>
    <ligand>
        <name>Mg(2+)</name>
        <dbReference type="ChEBI" id="CHEBI:18420"/>
    </ligand>
</feature>
<keyword evidence="6 8" id="KW-0460">Magnesium</keyword>
<dbReference type="SUPFAM" id="SSF88723">
    <property type="entry name" value="PIN domain-like"/>
    <property type="match status" value="1"/>
</dbReference>
<dbReference type="HAMAP" id="MF_00265">
    <property type="entry name" value="VapC_Nob1"/>
    <property type="match status" value="1"/>
</dbReference>
<dbReference type="PANTHER" id="PTHR33653">
    <property type="entry name" value="RIBONUCLEASE VAPC2"/>
    <property type="match status" value="1"/>
</dbReference>
<keyword evidence="4 8" id="KW-0479">Metal-binding</keyword>
<evidence type="ECO:0000313" key="11">
    <source>
        <dbReference type="Proteomes" id="UP001611263"/>
    </source>
</evidence>
<feature type="domain" description="PIN" evidence="9">
    <location>
        <begin position="4"/>
        <end position="122"/>
    </location>
</feature>
<comment type="cofactor">
    <cofactor evidence="1 8">
        <name>Mg(2+)</name>
        <dbReference type="ChEBI" id="CHEBI:18420"/>
    </cofactor>
</comment>
<feature type="binding site" evidence="8">
    <location>
        <position position="97"/>
    </location>
    <ligand>
        <name>Mg(2+)</name>
        <dbReference type="ChEBI" id="CHEBI:18420"/>
    </ligand>
</feature>
<evidence type="ECO:0000259" key="9">
    <source>
        <dbReference type="Pfam" id="PF01850"/>
    </source>
</evidence>
<comment type="function">
    <text evidence="8">Toxic component of a toxin-antitoxin (TA) system. An RNase.</text>
</comment>
<dbReference type="InterPro" id="IPR029060">
    <property type="entry name" value="PIN-like_dom_sf"/>
</dbReference>
<evidence type="ECO:0000256" key="1">
    <source>
        <dbReference type="ARBA" id="ARBA00001946"/>
    </source>
</evidence>
<dbReference type="EMBL" id="JBIRUQ010000002">
    <property type="protein sequence ID" value="MFI1461113.1"/>
    <property type="molecule type" value="Genomic_DNA"/>
</dbReference>
<dbReference type="RefSeq" id="WP_043739903.1">
    <property type="nucleotide sequence ID" value="NZ_JBIRUQ010000002.1"/>
</dbReference>
<evidence type="ECO:0000256" key="7">
    <source>
        <dbReference type="ARBA" id="ARBA00038093"/>
    </source>
</evidence>
<name>A0ABW7TN87_9NOCA</name>
<gene>
    <name evidence="8" type="primary">vapC</name>
    <name evidence="10" type="ORF">ACH4WX_10360</name>
</gene>
<evidence type="ECO:0000256" key="8">
    <source>
        <dbReference type="HAMAP-Rule" id="MF_00265"/>
    </source>
</evidence>
<dbReference type="PANTHER" id="PTHR33653:SF1">
    <property type="entry name" value="RIBONUCLEASE VAPC2"/>
    <property type="match status" value="1"/>
</dbReference>
<dbReference type="Gene3D" id="3.40.50.1010">
    <property type="entry name" value="5'-nuclease"/>
    <property type="match status" value="1"/>
</dbReference>
<dbReference type="InterPro" id="IPR002716">
    <property type="entry name" value="PIN_dom"/>
</dbReference>
<evidence type="ECO:0000256" key="6">
    <source>
        <dbReference type="ARBA" id="ARBA00022842"/>
    </source>
</evidence>
<accession>A0ABW7TN87</accession>
<comment type="caution">
    <text evidence="10">The sequence shown here is derived from an EMBL/GenBank/DDBJ whole genome shotgun (WGS) entry which is preliminary data.</text>
</comment>
<organism evidence="10 11">
    <name type="scientific">Nocardia carnea</name>
    <dbReference type="NCBI Taxonomy" id="37328"/>
    <lineage>
        <taxon>Bacteria</taxon>
        <taxon>Bacillati</taxon>
        <taxon>Actinomycetota</taxon>
        <taxon>Actinomycetes</taxon>
        <taxon>Mycobacteriales</taxon>
        <taxon>Nocardiaceae</taxon>
        <taxon>Nocardia</taxon>
    </lineage>
</organism>